<dbReference type="Gene3D" id="2.60.40.650">
    <property type="match status" value="1"/>
</dbReference>
<dbReference type="RefSeq" id="WP_322448812.1">
    <property type="nucleotide sequence ID" value="NZ_JAXOFX010000027.1"/>
</dbReference>
<dbReference type="Gene3D" id="3.90.420.10">
    <property type="entry name" value="Oxidoreductase, molybdopterin-binding domain"/>
    <property type="match status" value="1"/>
</dbReference>
<dbReference type="PANTHER" id="PTHR19372:SF7">
    <property type="entry name" value="SULFITE OXIDASE, MITOCHONDRIAL"/>
    <property type="match status" value="1"/>
</dbReference>
<feature type="domain" description="Moybdenum cofactor oxidoreductase dimerisation" evidence="6">
    <location>
        <begin position="237"/>
        <end position="351"/>
    </location>
</feature>
<dbReference type="Pfam" id="PF03404">
    <property type="entry name" value="Mo-co_dimer"/>
    <property type="match status" value="1"/>
</dbReference>
<evidence type="ECO:0000256" key="2">
    <source>
        <dbReference type="ARBA" id="ARBA00022505"/>
    </source>
</evidence>
<dbReference type="InterPro" id="IPR014756">
    <property type="entry name" value="Ig_E-set"/>
</dbReference>
<dbReference type="PANTHER" id="PTHR19372">
    <property type="entry name" value="SULFITE REDUCTASE"/>
    <property type="match status" value="1"/>
</dbReference>
<evidence type="ECO:0000256" key="4">
    <source>
        <dbReference type="ARBA" id="ARBA00023002"/>
    </source>
</evidence>
<accession>A0ABU5J538</accession>
<evidence type="ECO:0000259" key="6">
    <source>
        <dbReference type="Pfam" id="PF03404"/>
    </source>
</evidence>
<evidence type="ECO:0000256" key="3">
    <source>
        <dbReference type="ARBA" id="ARBA00022723"/>
    </source>
</evidence>
<gene>
    <name evidence="7" type="ORF">SM124_22905</name>
</gene>
<evidence type="ECO:0000256" key="1">
    <source>
        <dbReference type="ARBA" id="ARBA00001924"/>
    </source>
</evidence>
<keyword evidence="2" id="KW-0500">Molybdenum</keyword>
<keyword evidence="4" id="KW-0560">Oxidoreductase</keyword>
<dbReference type="SUPFAM" id="SSF81296">
    <property type="entry name" value="E set domains"/>
    <property type="match status" value="1"/>
</dbReference>
<dbReference type="SUPFAM" id="SSF56524">
    <property type="entry name" value="Oxidoreductase molybdopterin-binding domain"/>
    <property type="match status" value="1"/>
</dbReference>
<evidence type="ECO:0000313" key="7">
    <source>
        <dbReference type="EMBL" id="MDZ5474530.1"/>
    </source>
</evidence>
<evidence type="ECO:0000313" key="8">
    <source>
        <dbReference type="Proteomes" id="UP001290455"/>
    </source>
</evidence>
<dbReference type="InterPro" id="IPR036374">
    <property type="entry name" value="OxRdtase_Mopterin-bd_sf"/>
</dbReference>
<feature type="domain" description="Oxidoreductase molybdopterin-binding" evidence="5">
    <location>
        <begin position="44"/>
        <end position="215"/>
    </location>
</feature>
<comment type="cofactor">
    <cofactor evidence="1">
        <name>Mo-molybdopterin</name>
        <dbReference type="ChEBI" id="CHEBI:71302"/>
    </cofactor>
</comment>
<proteinExistence type="predicted"/>
<sequence length="353" mass="40936">MHQVNVIPYLTTKNLNPENQESPIHFLSKWKTPEEYFYLRNHFSYPHFYDMHFGLMVDGLVSNTTFISYRNILSMKSKSIVVPLECAGNKRSKFVPKVYGEQWEEGAISQGKWRGISLRDLLSPLHISPTAKEIVFIGKDFGKRTDMLGLFYYARSLPISKALDPDTLIAYEYNDKPITFKHGFPLRLIVPSWYAMASVKWLQWIVVIDHEFNGPFQNVDYVYYPNKETDKGKFPVTVLIVNSTIQKPLDFEILDTGKHVITGIAWTGKGTIKKVEISTDNGKTWNTVFIKYLSNESYSWVRWSYEWEVKNKGEYTIKSRATDSEGRVQPEEPFWNRKGYGYNAVSSVTVKVE</sequence>
<comment type="caution">
    <text evidence="7">The sequence shown here is derived from an EMBL/GenBank/DDBJ whole genome shotgun (WGS) entry which is preliminary data.</text>
</comment>
<evidence type="ECO:0000259" key="5">
    <source>
        <dbReference type="Pfam" id="PF00174"/>
    </source>
</evidence>
<protein>
    <submittedName>
        <fullName evidence="7">Sulfite oxidase</fullName>
    </submittedName>
</protein>
<dbReference type="PRINTS" id="PR00407">
    <property type="entry name" value="EUMOPTERIN"/>
</dbReference>
<reference evidence="7 8" key="1">
    <citation type="submission" date="2023-11" db="EMBL/GenBank/DDBJ databases">
        <title>Bacillus jintuensis, isolated from a mudflat on the Beibu Gulf coast.</title>
        <authorList>
            <person name="Li M."/>
        </authorList>
    </citation>
    <scope>NUCLEOTIDE SEQUENCE [LARGE SCALE GENOMIC DNA]</scope>
    <source>
        <strain evidence="7 8">31A1R</strain>
    </source>
</reference>
<dbReference type="InterPro" id="IPR005066">
    <property type="entry name" value="MoCF_OxRdtse_dimer"/>
</dbReference>
<dbReference type="EMBL" id="JAXOFX010000027">
    <property type="protein sequence ID" value="MDZ5474530.1"/>
    <property type="molecule type" value="Genomic_DNA"/>
</dbReference>
<dbReference type="InterPro" id="IPR000572">
    <property type="entry name" value="OxRdtase_Mopterin-bd_dom"/>
</dbReference>
<dbReference type="Pfam" id="PF00174">
    <property type="entry name" value="Oxidored_molyb"/>
    <property type="match status" value="1"/>
</dbReference>
<name>A0ABU5J538_9BACI</name>
<keyword evidence="8" id="KW-1185">Reference proteome</keyword>
<organism evidence="7 8">
    <name type="scientific">Robertmurraya mangrovi</name>
    <dbReference type="NCBI Taxonomy" id="3098077"/>
    <lineage>
        <taxon>Bacteria</taxon>
        <taxon>Bacillati</taxon>
        <taxon>Bacillota</taxon>
        <taxon>Bacilli</taxon>
        <taxon>Bacillales</taxon>
        <taxon>Bacillaceae</taxon>
        <taxon>Robertmurraya</taxon>
    </lineage>
</organism>
<dbReference type="InterPro" id="IPR008335">
    <property type="entry name" value="Mopterin_OxRdtase_euk"/>
</dbReference>
<dbReference type="Proteomes" id="UP001290455">
    <property type="component" value="Unassembled WGS sequence"/>
</dbReference>
<keyword evidence="3" id="KW-0479">Metal-binding</keyword>
<dbReference type="CDD" id="cd02110">
    <property type="entry name" value="SO_family_Moco_dimer"/>
    <property type="match status" value="1"/>
</dbReference>